<dbReference type="Gene3D" id="3.20.20.140">
    <property type="entry name" value="Metal-dependent hydrolases"/>
    <property type="match status" value="1"/>
</dbReference>
<feature type="region of interest" description="Disordered" evidence="3">
    <location>
        <begin position="1"/>
        <end position="75"/>
    </location>
</feature>
<feature type="compositionally biased region" description="Basic and acidic residues" evidence="3">
    <location>
        <begin position="199"/>
        <end position="223"/>
    </location>
</feature>
<dbReference type="PANTHER" id="PTHR46363">
    <property type="entry name" value="DEOXYRIBONUCLEASE TATDN2-RELATED"/>
    <property type="match status" value="1"/>
</dbReference>
<evidence type="ECO:0000256" key="1">
    <source>
        <dbReference type="ARBA" id="ARBA00009275"/>
    </source>
</evidence>
<proteinExistence type="inferred from homology"/>
<keyword evidence="5" id="KW-1185">Reference proteome</keyword>
<feature type="compositionally biased region" description="Basic and acidic residues" evidence="3">
    <location>
        <begin position="129"/>
        <end position="139"/>
    </location>
</feature>
<feature type="compositionally biased region" description="Basic and acidic residues" evidence="3">
    <location>
        <begin position="404"/>
        <end position="413"/>
    </location>
</feature>
<dbReference type="CDD" id="cd01310">
    <property type="entry name" value="TatD_DNAse"/>
    <property type="match status" value="1"/>
</dbReference>
<feature type="compositionally biased region" description="Basic and acidic residues" evidence="3">
    <location>
        <begin position="1"/>
        <end position="12"/>
    </location>
</feature>
<dbReference type="InterPro" id="IPR018228">
    <property type="entry name" value="DNase_TatD-rel_CS"/>
</dbReference>
<evidence type="ECO:0000313" key="5">
    <source>
        <dbReference type="Proteomes" id="UP000838412"/>
    </source>
</evidence>
<evidence type="ECO:0000256" key="2">
    <source>
        <dbReference type="ARBA" id="ARBA00022801"/>
    </source>
</evidence>
<dbReference type="SUPFAM" id="SSF51556">
    <property type="entry name" value="Metallo-dependent hydrolases"/>
    <property type="match status" value="1"/>
</dbReference>
<organism evidence="4 5">
    <name type="scientific">Branchiostoma lanceolatum</name>
    <name type="common">Common lancelet</name>
    <name type="synonym">Amphioxus lanceolatum</name>
    <dbReference type="NCBI Taxonomy" id="7740"/>
    <lineage>
        <taxon>Eukaryota</taxon>
        <taxon>Metazoa</taxon>
        <taxon>Chordata</taxon>
        <taxon>Cephalochordata</taxon>
        <taxon>Leptocardii</taxon>
        <taxon>Amphioxiformes</taxon>
        <taxon>Branchiostomatidae</taxon>
        <taxon>Branchiostoma</taxon>
    </lineage>
</organism>
<protein>
    <submittedName>
        <fullName evidence="4">TATDN2 protein</fullName>
    </submittedName>
</protein>
<gene>
    <name evidence="4" type="primary">TATDN2</name>
    <name evidence="4" type="ORF">BLAG_LOCUS19959</name>
</gene>
<accession>A0A8K0ERU7</accession>
<name>A0A8K0ERU7_BRALA</name>
<sequence length="1038" mass="115137">METAHRGRERGRNVGKKRGKEASSRKVRGAGTAGVLGGGRGKDAGREWSVGPAGDSGGPDGDIVRGHPATKISGLPARIADAVVSDDWEAELQEVPPPITDKWAELLKAPSPITDKGAELEETPSPACDKTEVKQDKSHSGVSHSVRLTRRKQKKTGKTEKPKSTQTFLPVHTDEPPKVGPLKVDRSAVTATTKHPKEKVRSQRDPTDENKNMIEVQKAHSEDAPTTAKKHSVSPADSVLNRILSPKPKAKSADRMKIPSTQSKETATKQEETKKEIGKYNWWSDKDTDKEDREVSKDTEENAPVDTKQKTEKEYIQGGASSSQVFKRKEHEDRTQMPPPPLPDTPISCQGKRKKPKRKATPMPPRTLGFKTRQEDELEGTTRSVSAPSSRVPSRDPSPSLLRRPSEGFHPPRPESPSWEDYRKECLDDSGSETSSLEHNLSLASQEELEVGRYGDDEEEANSDPHSEKHGPNGSDVQSGFLPNLLPAFRGDANPAQVQGSSFPLGGPPGLGREQSRSLQVSTCEDGAVQNHETAHLPPHLMQKAKELHRQSIHYQHLSHHHYNFSLHLLHKSLMLNSEYLNIVGGSATSPPPLSPARPGTYGPVFPYPPPQADLSPQYPPPMPPPPSVVLQGAGQPPAFFRESSSPFGSYHVPVEQHGNHWYPPHSPESVQQSMEVKGTSFGNANTLVPPGHFEIPPRMWKKSASADAGASGKYVIPAYRPRTAKWKVEQDTSDETSSSVTSPPYKRKMVASWPSMLEVSYVWQVGVRDAGYVDSHCHIDYLFERMSFRESFQAFMSKANFPPNFEGCVAVFCDPKSWGPDGFWRRLLQENDNVWGAFGCHPHSAKLYSMVSEENLLNCLKHEKAIAFGEIGLDNSKDFSPPAIQRQVFIRQLHLALQVKKPLVLHCRQADGEMLEIMQDLVPRDYIIHRHCFTESFAVAQRWMEEYPNMYLGITALVTFPTTRTLQDAVRRIPLDRLLLETDAPYFVPRQIPQGKVTCSHPAMAVCVAEKIAELKSIPLGEVLAQVRENTRAVYGI</sequence>
<feature type="compositionally biased region" description="Basic and acidic residues" evidence="3">
    <location>
        <begin position="266"/>
        <end position="300"/>
    </location>
</feature>
<dbReference type="PROSITE" id="PS01091">
    <property type="entry name" value="TATD_3"/>
    <property type="match status" value="1"/>
</dbReference>
<dbReference type="OrthoDB" id="413993at2759"/>
<dbReference type="InterPro" id="IPR001130">
    <property type="entry name" value="TatD-like"/>
</dbReference>
<feature type="compositionally biased region" description="Basic residues" evidence="3">
    <location>
        <begin position="147"/>
        <end position="156"/>
    </location>
</feature>
<reference evidence="4" key="1">
    <citation type="submission" date="2022-01" db="EMBL/GenBank/DDBJ databases">
        <authorList>
            <person name="Braso-Vives M."/>
        </authorList>
    </citation>
    <scope>NUCLEOTIDE SEQUENCE</scope>
</reference>
<dbReference type="PANTHER" id="PTHR46363:SF1">
    <property type="entry name" value="DEOXYRIBONUCLEASE TATDN2-RELATED"/>
    <property type="match status" value="1"/>
</dbReference>
<dbReference type="Proteomes" id="UP000838412">
    <property type="component" value="Chromosome 5"/>
</dbReference>
<dbReference type="FunFam" id="3.20.20.140:FF:000027">
    <property type="entry name" value="putative deoxyribonuclease TATDN2"/>
    <property type="match status" value="1"/>
</dbReference>
<evidence type="ECO:0000256" key="3">
    <source>
        <dbReference type="SAM" id="MobiDB-lite"/>
    </source>
</evidence>
<dbReference type="GO" id="GO:0016788">
    <property type="term" value="F:hydrolase activity, acting on ester bonds"/>
    <property type="evidence" value="ECO:0007669"/>
    <property type="project" value="InterPro"/>
</dbReference>
<dbReference type="AlphaFoldDB" id="A0A8K0ERU7"/>
<feature type="compositionally biased region" description="Polar residues" evidence="3">
    <location>
        <begin position="432"/>
        <end position="445"/>
    </location>
</feature>
<dbReference type="InterPro" id="IPR032466">
    <property type="entry name" value="Metal_Hydrolase"/>
</dbReference>
<dbReference type="Pfam" id="PF01026">
    <property type="entry name" value="TatD_DNase"/>
    <property type="match status" value="1"/>
</dbReference>
<dbReference type="EMBL" id="OV696690">
    <property type="protein sequence ID" value="CAH1266327.1"/>
    <property type="molecule type" value="Genomic_DNA"/>
</dbReference>
<feature type="compositionally biased region" description="Low complexity" evidence="3">
    <location>
        <begin position="383"/>
        <end position="403"/>
    </location>
</feature>
<dbReference type="PROSITE" id="PS01137">
    <property type="entry name" value="TATD_1"/>
    <property type="match status" value="1"/>
</dbReference>
<feature type="region of interest" description="Disordered" evidence="3">
    <location>
        <begin position="111"/>
        <end position="484"/>
    </location>
</feature>
<feature type="compositionally biased region" description="Basic residues" evidence="3">
    <location>
        <begin position="351"/>
        <end position="360"/>
    </location>
</feature>
<comment type="similarity">
    <text evidence="1">Belongs to the metallo-dependent hydrolases superfamily. TatD-type hydrolase family.</text>
</comment>
<keyword evidence="2" id="KW-0378">Hydrolase</keyword>
<evidence type="ECO:0000313" key="4">
    <source>
        <dbReference type="EMBL" id="CAH1266327.1"/>
    </source>
</evidence>